<name>A0A9Q0RWK2_9DIPT</name>
<proteinExistence type="inferred from homology"/>
<dbReference type="Pfam" id="PF07714">
    <property type="entry name" value="PK_Tyr_Ser-Thr"/>
    <property type="match status" value="1"/>
</dbReference>
<feature type="region of interest" description="Disordered" evidence="14">
    <location>
        <begin position="135"/>
        <end position="212"/>
    </location>
</feature>
<evidence type="ECO:0000256" key="14">
    <source>
        <dbReference type="SAM" id="MobiDB-lite"/>
    </source>
</evidence>
<dbReference type="InterPro" id="IPR000719">
    <property type="entry name" value="Prot_kinase_dom"/>
</dbReference>
<dbReference type="InterPro" id="IPR020635">
    <property type="entry name" value="Tyr_kinase_cat_dom"/>
</dbReference>
<comment type="catalytic activity">
    <reaction evidence="10 13">
        <text>L-tyrosyl-[protein] + ATP = O-phospho-L-tyrosyl-[protein] + ADP + H(+)</text>
        <dbReference type="Rhea" id="RHEA:10596"/>
        <dbReference type="Rhea" id="RHEA-COMP:10136"/>
        <dbReference type="Rhea" id="RHEA-COMP:20101"/>
        <dbReference type="ChEBI" id="CHEBI:15378"/>
        <dbReference type="ChEBI" id="CHEBI:30616"/>
        <dbReference type="ChEBI" id="CHEBI:46858"/>
        <dbReference type="ChEBI" id="CHEBI:61978"/>
        <dbReference type="ChEBI" id="CHEBI:456216"/>
        <dbReference type="EC" id="2.7.10.2"/>
    </reaction>
</comment>
<protein>
    <recommendedName>
        <fullName evidence="13">Tyrosine-protein kinase</fullName>
        <ecNumber evidence="13">2.7.10.2</ecNumber>
    </recommendedName>
</protein>
<feature type="domain" description="SH2" evidence="15">
    <location>
        <begin position="340"/>
        <end position="429"/>
    </location>
</feature>
<reference evidence="17" key="1">
    <citation type="submission" date="2022-07" db="EMBL/GenBank/DDBJ databases">
        <authorList>
            <person name="Trinca V."/>
            <person name="Uliana J.V.C."/>
            <person name="Torres T.T."/>
            <person name="Ward R.J."/>
            <person name="Monesi N."/>
        </authorList>
    </citation>
    <scope>NUCLEOTIDE SEQUENCE</scope>
    <source>
        <strain evidence="17">HSMRA1968</strain>
        <tissue evidence="17">Whole embryos</tissue>
    </source>
</reference>
<evidence type="ECO:0000256" key="5">
    <source>
        <dbReference type="ARBA" id="ARBA00022741"/>
    </source>
</evidence>
<dbReference type="Gene3D" id="1.10.510.10">
    <property type="entry name" value="Transferase(Phosphotransferase) domain 1"/>
    <property type="match status" value="1"/>
</dbReference>
<evidence type="ECO:0000313" key="17">
    <source>
        <dbReference type="EMBL" id="KAJ6635111.1"/>
    </source>
</evidence>
<dbReference type="InterPro" id="IPR017441">
    <property type="entry name" value="Protein_kinase_ATP_BS"/>
</dbReference>
<dbReference type="GO" id="GO:0004715">
    <property type="term" value="F:non-membrane spanning protein tyrosine kinase activity"/>
    <property type="evidence" value="ECO:0007669"/>
    <property type="project" value="UniProtKB-EC"/>
</dbReference>
<gene>
    <name evidence="17" type="primary">CSK</name>
    <name evidence="17" type="ORF">Bhyg_13694</name>
</gene>
<dbReference type="CDD" id="cd09937">
    <property type="entry name" value="SH2_csk_like"/>
    <property type="match status" value="1"/>
</dbReference>
<dbReference type="InterPro" id="IPR008266">
    <property type="entry name" value="Tyr_kinase_AS"/>
</dbReference>
<keyword evidence="7 12" id="KW-0067">ATP-binding</keyword>
<dbReference type="Gene3D" id="3.30.505.10">
    <property type="entry name" value="SH2 domain"/>
    <property type="match status" value="1"/>
</dbReference>
<feature type="domain" description="Protein kinase" evidence="16">
    <location>
        <begin position="456"/>
        <end position="682"/>
    </location>
</feature>
<dbReference type="InterPro" id="IPR001245">
    <property type="entry name" value="Ser-Thr/Tyr_kinase_cat_dom"/>
</dbReference>
<keyword evidence="9 13" id="KW-0829">Tyrosine-protein kinase</keyword>
<dbReference type="GO" id="GO:0007424">
    <property type="term" value="P:open tracheal system development"/>
    <property type="evidence" value="ECO:0007669"/>
    <property type="project" value="UniProtKB-ARBA"/>
</dbReference>
<organism evidence="17 18">
    <name type="scientific">Pseudolycoriella hygida</name>
    <dbReference type="NCBI Taxonomy" id="35572"/>
    <lineage>
        <taxon>Eukaryota</taxon>
        <taxon>Metazoa</taxon>
        <taxon>Ecdysozoa</taxon>
        <taxon>Arthropoda</taxon>
        <taxon>Hexapoda</taxon>
        <taxon>Insecta</taxon>
        <taxon>Pterygota</taxon>
        <taxon>Neoptera</taxon>
        <taxon>Endopterygota</taxon>
        <taxon>Diptera</taxon>
        <taxon>Nematocera</taxon>
        <taxon>Sciaroidea</taxon>
        <taxon>Sciaridae</taxon>
        <taxon>Pseudolycoriella</taxon>
    </lineage>
</organism>
<keyword evidence="18" id="KW-1185">Reference proteome</keyword>
<comment type="similarity">
    <text evidence="13">Belongs to the protein kinase superfamily. Tyr protein kinase family.</text>
</comment>
<dbReference type="PRINTS" id="PR00401">
    <property type="entry name" value="SH2DOMAIN"/>
</dbReference>
<evidence type="ECO:0000256" key="9">
    <source>
        <dbReference type="ARBA" id="ARBA00023137"/>
    </source>
</evidence>
<evidence type="ECO:0000259" key="16">
    <source>
        <dbReference type="PROSITE" id="PS50011"/>
    </source>
</evidence>
<dbReference type="SMART" id="SM00219">
    <property type="entry name" value="TyrKc"/>
    <property type="match status" value="1"/>
</dbReference>
<sequence>MLGYARYPSAGSLLAEALFTFFSGSAEPKCVGSGLNAVKNKPKSNDVVDIIDSDKTERQAILHHSNNFVESQMNRTQSSDLNIFRDVAVARSFPINTTPHHEALPSRRYSTGSIIVMNSHVSPLNLQSPGQTVVVSHHRGFSQPSSANTGDPWFLQSSHQMAPTAPARQHKRPAPQPGSLSQQQQSIHPLPPLPQSQLPSHPANTNINPLHSSTHALNSAMQISVNTHSPKSPNPPIHILPIATTSSTTDSSANLMSTSLNSSQIRSHINTNGGSGPTSVLSSSIHPPSQMSTSLHSGNCVVFDSNGSSWNSTTSLSPTIPVPHNHQRKCEVKLNAMPSWFHGSITRDEAEHLLQPREDGLFLVRESTNFPGDYTLCVCFQGKVEHYRVKYLDNKLTIDDEEYFENLGQLVAHYEKDADGLCTQLIKCLHKKGKQEYCINSKDFLDKGWVIPEGDLQLRESIGKGEFGDVMLGILRNEKVAVKMLKDDGAAQKFLAEASVMTTLEHENLVRFIGLVLNSKHIYLVTEYMSKGSLVDYLRSRGRQHITKKDQINFAYDTCSGMEYLECKKVVHRDLAARNVLISEECVAKVSDFGLAREECYNLEVGKLPIKWTAPEALKGSQKFSNKSDIWSFGILLWEIYSFGRVPYPRITYRFINREKAEKTQMHTEGARRRLNGSKVFS</sequence>
<comment type="subcellular location">
    <subcellularLocation>
        <location evidence="1">Cytoplasm</location>
    </subcellularLocation>
</comment>
<evidence type="ECO:0000259" key="15">
    <source>
        <dbReference type="PROSITE" id="PS50001"/>
    </source>
</evidence>
<keyword evidence="3" id="KW-0963">Cytoplasm</keyword>
<evidence type="ECO:0000256" key="7">
    <source>
        <dbReference type="ARBA" id="ARBA00022840"/>
    </source>
</evidence>
<dbReference type="Gene3D" id="3.30.200.20">
    <property type="entry name" value="Phosphorylase Kinase, domain 1"/>
    <property type="match status" value="1"/>
</dbReference>
<evidence type="ECO:0000256" key="6">
    <source>
        <dbReference type="ARBA" id="ARBA00022777"/>
    </source>
</evidence>
<dbReference type="OrthoDB" id="346907at2759"/>
<evidence type="ECO:0000256" key="12">
    <source>
        <dbReference type="PROSITE-ProRule" id="PRU10141"/>
    </source>
</evidence>
<feature type="compositionally biased region" description="Polar residues" evidence="14">
    <location>
        <begin position="142"/>
        <end position="161"/>
    </location>
</feature>
<evidence type="ECO:0000256" key="13">
    <source>
        <dbReference type="RuleBase" id="RU362096"/>
    </source>
</evidence>
<accession>A0A9Q0RWK2</accession>
<dbReference type="Pfam" id="PF00017">
    <property type="entry name" value="SH2"/>
    <property type="match status" value="1"/>
</dbReference>
<dbReference type="FunFam" id="3.30.505.10:FF:000023">
    <property type="entry name" value="Tyrosine-protein kinase"/>
    <property type="match status" value="1"/>
</dbReference>
<feature type="compositionally biased region" description="Low complexity" evidence="14">
    <location>
        <begin position="177"/>
        <end position="188"/>
    </location>
</feature>
<keyword evidence="2" id="KW-0728">SH3 domain</keyword>
<dbReference type="GO" id="GO:0005737">
    <property type="term" value="C:cytoplasm"/>
    <property type="evidence" value="ECO:0007669"/>
    <property type="project" value="UniProtKB-SubCell"/>
</dbReference>
<dbReference type="SUPFAM" id="SSF56112">
    <property type="entry name" value="Protein kinase-like (PK-like)"/>
    <property type="match status" value="1"/>
</dbReference>
<keyword evidence="8 11" id="KW-0727">SH2 domain</keyword>
<dbReference type="PANTHER" id="PTHR24418">
    <property type="entry name" value="TYROSINE-PROTEIN KINASE"/>
    <property type="match status" value="1"/>
</dbReference>
<dbReference type="InterPro" id="IPR035027">
    <property type="entry name" value="Csk-like_SH2"/>
</dbReference>
<dbReference type="EC" id="2.7.10.2" evidence="13"/>
<evidence type="ECO:0000256" key="3">
    <source>
        <dbReference type="ARBA" id="ARBA00022490"/>
    </source>
</evidence>
<evidence type="ECO:0000256" key="11">
    <source>
        <dbReference type="PROSITE-ProRule" id="PRU00191"/>
    </source>
</evidence>
<feature type="compositionally biased region" description="Polar residues" evidence="14">
    <location>
        <begin position="203"/>
        <end position="212"/>
    </location>
</feature>
<dbReference type="InterPro" id="IPR011009">
    <property type="entry name" value="Kinase-like_dom_sf"/>
</dbReference>
<dbReference type="GO" id="GO:0002009">
    <property type="term" value="P:morphogenesis of an epithelium"/>
    <property type="evidence" value="ECO:0007669"/>
    <property type="project" value="UniProtKB-ARBA"/>
</dbReference>
<feature type="region of interest" description="Disordered" evidence="14">
    <location>
        <begin position="270"/>
        <end position="292"/>
    </location>
</feature>
<evidence type="ECO:0000256" key="10">
    <source>
        <dbReference type="ARBA" id="ARBA00051245"/>
    </source>
</evidence>
<dbReference type="FunFam" id="3.30.200.20:FF:000053">
    <property type="entry name" value="Tyrosine-protein kinase"/>
    <property type="match status" value="1"/>
</dbReference>
<dbReference type="GO" id="GO:0007435">
    <property type="term" value="P:salivary gland morphogenesis"/>
    <property type="evidence" value="ECO:0007669"/>
    <property type="project" value="UniProtKB-ARBA"/>
</dbReference>
<evidence type="ECO:0000256" key="2">
    <source>
        <dbReference type="ARBA" id="ARBA00022443"/>
    </source>
</evidence>
<dbReference type="PROSITE" id="PS50011">
    <property type="entry name" value="PROTEIN_KINASE_DOM"/>
    <property type="match status" value="1"/>
</dbReference>
<evidence type="ECO:0000256" key="8">
    <source>
        <dbReference type="ARBA" id="ARBA00022999"/>
    </source>
</evidence>
<dbReference type="EMBL" id="WJQU01000004">
    <property type="protein sequence ID" value="KAJ6635111.1"/>
    <property type="molecule type" value="Genomic_DNA"/>
</dbReference>
<dbReference type="PROSITE" id="PS00109">
    <property type="entry name" value="PROTEIN_KINASE_TYR"/>
    <property type="match status" value="1"/>
</dbReference>
<dbReference type="AlphaFoldDB" id="A0A9Q0RWK2"/>
<dbReference type="Proteomes" id="UP001151699">
    <property type="component" value="Chromosome C"/>
</dbReference>
<keyword evidence="4 13" id="KW-0808">Transferase</keyword>
<comment type="caution">
    <text evidence="17">The sequence shown here is derived from an EMBL/GenBank/DDBJ whole genome shotgun (WGS) entry which is preliminary data.</text>
</comment>
<evidence type="ECO:0000313" key="18">
    <source>
        <dbReference type="Proteomes" id="UP001151699"/>
    </source>
</evidence>
<dbReference type="InterPro" id="IPR036860">
    <property type="entry name" value="SH2_dom_sf"/>
</dbReference>
<dbReference type="GO" id="GO:0030036">
    <property type="term" value="P:actin cytoskeleton organization"/>
    <property type="evidence" value="ECO:0007669"/>
    <property type="project" value="UniProtKB-ARBA"/>
</dbReference>
<evidence type="ECO:0000256" key="1">
    <source>
        <dbReference type="ARBA" id="ARBA00004496"/>
    </source>
</evidence>
<dbReference type="PROSITE" id="PS50001">
    <property type="entry name" value="SH2"/>
    <property type="match status" value="1"/>
</dbReference>
<dbReference type="SMART" id="SM00252">
    <property type="entry name" value="SH2"/>
    <property type="match status" value="1"/>
</dbReference>
<dbReference type="PRINTS" id="PR00109">
    <property type="entry name" value="TYRKINASE"/>
</dbReference>
<dbReference type="GO" id="GO:0005524">
    <property type="term" value="F:ATP binding"/>
    <property type="evidence" value="ECO:0007669"/>
    <property type="project" value="UniProtKB-UniRule"/>
</dbReference>
<keyword evidence="5 12" id="KW-0547">Nucleotide-binding</keyword>
<dbReference type="InterPro" id="IPR050198">
    <property type="entry name" value="Non-receptor_tyrosine_kinases"/>
</dbReference>
<dbReference type="PROSITE" id="PS00107">
    <property type="entry name" value="PROTEIN_KINASE_ATP"/>
    <property type="match status" value="1"/>
</dbReference>
<feature type="binding site" evidence="12">
    <location>
        <position position="483"/>
    </location>
    <ligand>
        <name>ATP</name>
        <dbReference type="ChEBI" id="CHEBI:30616"/>
    </ligand>
</feature>
<dbReference type="SUPFAM" id="SSF55550">
    <property type="entry name" value="SH2 domain"/>
    <property type="match status" value="1"/>
</dbReference>
<keyword evidence="6 13" id="KW-0418">Kinase</keyword>
<evidence type="ECO:0000256" key="4">
    <source>
        <dbReference type="ARBA" id="ARBA00022679"/>
    </source>
</evidence>
<dbReference type="InterPro" id="IPR000980">
    <property type="entry name" value="SH2"/>
</dbReference>